<evidence type="ECO:0000256" key="1">
    <source>
        <dbReference type="ARBA" id="ARBA00023015"/>
    </source>
</evidence>
<proteinExistence type="predicted"/>
<keyword evidence="3" id="KW-0804">Transcription</keyword>
<evidence type="ECO:0000313" key="7">
    <source>
        <dbReference type="Proteomes" id="UP000232163"/>
    </source>
</evidence>
<dbReference type="SMART" id="SM00420">
    <property type="entry name" value="HTH_DEOR"/>
    <property type="match status" value="1"/>
</dbReference>
<comment type="caution">
    <text evidence="6">The sequence shown here is derived from an EMBL/GenBank/DDBJ whole genome shotgun (WGS) entry which is preliminary data.</text>
</comment>
<dbReference type="SMART" id="SM01134">
    <property type="entry name" value="DeoRC"/>
    <property type="match status" value="1"/>
</dbReference>
<name>A0A2N9VX27_9HYPH</name>
<evidence type="ECO:0000256" key="4">
    <source>
        <dbReference type="SAM" id="MobiDB-lite"/>
    </source>
</evidence>
<dbReference type="PROSITE" id="PS00894">
    <property type="entry name" value="HTH_DEOR_1"/>
    <property type="match status" value="1"/>
</dbReference>
<dbReference type="RefSeq" id="WP_099997607.1">
    <property type="nucleotide sequence ID" value="NZ_CP017940.1"/>
</dbReference>
<dbReference type="PANTHER" id="PTHR30363:SF44">
    <property type="entry name" value="AGA OPERON TRANSCRIPTIONAL REPRESSOR-RELATED"/>
    <property type="match status" value="1"/>
</dbReference>
<dbReference type="Gene3D" id="3.40.50.1360">
    <property type="match status" value="1"/>
</dbReference>
<evidence type="ECO:0000313" key="6">
    <source>
        <dbReference type="EMBL" id="PIO44045.1"/>
    </source>
</evidence>
<gene>
    <name evidence="6" type="ORF">B5P45_15915</name>
</gene>
<dbReference type="PROSITE" id="PS51000">
    <property type="entry name" value="HTH_DEOR_2"/>
    <property type="match status" value="1"/>
</dbReference>
<dbReference type="SUPFAM" id="SSF100950">
    <property type="entry name" value="NagB/RpiA/CoA transferase-like"/>
    <property type="match status" value="1"/>
</dbReference>
<dbReference type="KEGG" id="pht:BLM14_00445"/>
<keyword evidence="2" id="KW-0238">DNA-binding</keyword>
<dbReference type="EMBL" id="MZMT01000035">
    <property type="protein sequence ID" value="PIO44045.1"/>
    <property type="molecule type" value="Genomic_DNA"/>
</dbReference>
<dbReference type="GO" id="GO:0003677">
    <property type="term" value="F:DNA binding"/>
    <property type="evidence" value="ECO:0007669"/>
    <property type="project" value="UniProtKB-KW"/>
</dbReference>
<dbReference type="AlphaFoldDB" id="A0A2N9VX27"/>
<dbReference type="InterPro" id="IPR037171">
    <property type="entry name" value="NagB/RpiA_transferase-like"/>
</dbReference>
<keyword evidence="7" id="KW-1185">Reference proteome</keyword>
<keyword evidence="1" id="KW-0805">Transcription regulation</keyword>
<dbReference type="InterPro" id="IPR036390">
    <property type="entry name" value="WH_DNA-bd_sf"/>
</dbReference>
<organism evidence="6 7">
    <name type="scientific">Phyllobacterium zundukense</name>
    <dbReference type="NCBI Taxonomy" id="1867719"/>
    <lineage>
        <taxon>Bacteria</taxon>
        <taxon>Pseudomonadati</taxon>
        <taxon>Pseudomonadota</taxon>
        <taxon>Alphaproteobacteria</taxon>
        <taxon>Hyphomicrobiales</taxon>
        <taxon>Phyllobacteriaceae</taxon>
        <taxon>Phyllobacterium</taxon>
    </lineage>
</organism>
<reference evidence="7" key="1">
    <citation type="journal article" date="2017" name="Int J Environ Stud">
        <title>Does the Miocene-Pliocene relict legume Oxytropis triphylla form nitrogen-fixing nodules with a combination of bacterial strains?</title>
        <authorList>
            <person name="Safronova V."/>
            <person name="Belimov A."/>
            <person name="Sazanova A."/>
            <person name="Kuznetsova I."/>
            <person name="Popova J."/>
            <person name="Andronov E."/>
            <person name="Verkhozina A."/>
            <person name="Tikhonovich I."/>
        </authorList>
    </citation>
    <scope>NUCLEOTIDE SEQUENCE [LARGE SCALE GENOMIC DNA]</scope>
    <source>
        <strain evidence="7">Tri-38</strain>
    </source>
</reference>
<feature type="domain" description="HTH deoR-type" evidence="5">
    <location>
        <begin position="22"/>
        <end position="77"/>
    </location>
</feature>
<dbReference type="Gene3D" id="1.10.10.10">
    <property type="entry name" value="Winged helix-like DNA-binding domain superfamily/Winged helix DNA-binding domain"/>
    <property type="match status" value="1"/>
</dbReference>
<dbReference type="InterPro" id="IPR050313">
    <property type="entry name" value="Carb_Metab_HTH_regulators"/>
</dbReference>
<evidence type="ECO:0000256" key="2">
    <source>
        <dbReference type="ARBA" id="ARBA00023125"/>
    </source>
</evidence>
<accession>A0A2N9VX27</accession>
<dbReference type="Proteomes" id="UP000232163">
    <property type="component" value="Unassembled WGS sequence"/>
</dbReference>
<dbReference type="GO" id="GO:0003700">
    <property type="term" value="F:DNA-binding transcription factor activity"/>
    <property type="evidence" value="ECO:0007669"/>
    <property type="project" value="InterPro"/>
</dbReference>
<dbReference type="Pfam" id="PF00455">
    <property type="entry name" value="DeoRC"/>
    <property type="match status" value="1"/>
</dbReference>
<evidence type="ECO:0000256" key="3">
    <source>
        <dbReference type="ARBA" id="ARBA00023163"/>
    </source>
</evidence>
<dbReference type="InterPro" id="IPR036388">
    <property type="entry name" value="WH-like_DNA-bd_sf"/>
</dbReference>
<protein>
    <recommendedName>
        <fullName evidence="5">HTH deoR-type domain-containing protein</fullName>
    </recommendedName>
</protein>
<dbReference type="OrthoDB" id="31600at2"/>
<dbReference type="PRINTS" id="PR00037">
    <property type="entry name" value="HTHLACR"/>
</dbReference>
<dbReference type="InterPro" id="IPR014036">
    <property type="entry name" value="DeoR-like_C"/>
</dbReference>
<dbReference type="SUPFAM" id="SSF46785">
    <property type="entry name" value="Winged helix' DNA-binding domain"/>
    <property type="match status" value="1"/>
</dbReference>
<dbReference type="InterPro" id="IPR001034">
    <property type="entry name" value="DeoR_HTH"/>
</dbReference>
<dbReference type="PANTHER" id="PTHR30363">
    <property type="entry name" value="HTH-TYPE TRANSCRIPTIONAL REGULATOR SRLR-RELATED"/>
    <property type="match status" value="1"/>
</dbReference>
<sequence length="274" mass="29395">MAYNDSRNPSQGVSETNSNALPAMRQNRLIELLQEHGQVTVAELVVLFDVSRDTIRRDLDLLEQRGLLVRTHGGAVHNAKLVRVDTTFGLRMDEHVDAKRRIGQAAANLVRDSETLIINGGSTTCYFAAALTERRNLTVVTNNLRLPPITPEPSVSSIHIIGGTYWSVSQVTIGTIGFPSVSGISADSAVIGVTGISPSGISMGRLEEATATAGMIDVAKRTIVLVDSSKFNVTAFANIAPLHRIQYVVTDAKPPEEIAEALDQAGVQILICEG</sequence>
<feature type="region of interest" description="Disordered" evidence="4">
    <location>
        <begin position="1"/>
        <end position="20"/>
    </location>
</feature>
<evidence type="ECO:0000259" key="5">
    <source>
        <dbReference type="PROSITE" id="PS51000"/>
    </source>
</evidence>
<dbReference type="Pfam" id="PF08220">
    <property type="entry name" value="HTH_DeoR"/>
    <property type="match status" value="1"/>
</dbReference>
<dbReference type="InterPro" id="IPR018356">
    <property type="entry name" value="Tscrpt_reg_HTH_DeoR_CS"/>
</dbReference>